<dbReference type="Proteomes" id="UP000242219">
    <property type="component" value="Unassembled WGS sequence"/>
</dbReference>
<accession>A0A1V6M3N4</accession>
<dbReference type="Pfam" id="PF18882">
    <property type="entry name" value="DUF5647"/>
    <property type="match status" value="1"/>
</dbReference>
<evidence type="ECO:0000313" key="2">
    <source>
        <dbReference type="Proteomes" id="UP000242219"/>
    </source>
</evidence>
<proteinExistence type="predicted"/>
<reference evidence="1 2" key="1">
    <citation type="journal article" date="2016" name="Genome Announc.">
        <title>Draft Genome Sequence of the Anaerobic Ammonium-Oxidizing Bacterium 'Candidatus Brocadia sp. 40'.</title>
        <authorList>
            <person name="Ali M."/>
            <person name="Haroon M.F."/>
            <person name="Narita Y."/>
            <person name="Zhang L."/>
            <person name="Rangel Shaw D."/>
            <person name="Okabe S."/>
            <person name="Saikaly P.E."/>
        </authorList>
    </citation>
    <scope>NUCLEOTIDE SEQUENCE [LARGE SCALE GENOMIC DNA]</scope>
    <source>
        <strain evidence="1 2">40</strain>
    </source>
</reference>
<keyword evidence="2" id="KW-1185">Reference proteome</keyword>
<dbReference type="InterPro" id="IPR043707">
    <property type="entry name" value="DUF5647"/>
</dbReference>
<dbReference type="AlphaFoldDB" id="A0A1V6M3N4"/>
<name>A0A1V6M3N4_9BACT</name>
<protein>
    <submittedName>
        <fullName evidence="1">Uncharacterized protein</fullName>
    </submittedName>
</protein>
<gene>
    <name evidence="1" type="ORF">BIY37_00215</name>
</gene>
<evidence type="ECO:0000313" key="1">
    <source>
        <dbReference type="EMBL" id="OQD47008.1"/>
    </source>
</evidence>
<organism evidence="1 2">
    <name type="scientific">Candidatus Brocadia sapporoensis</name>
    <dbReference type="NCBI Taxonomy" id="392547"/>
    <lineage>
        <taxon>Bacteria</taxon>
        <taxon>Pseudomonadati</taxon>
        <taxon>Planctomycetota</taxon>
        <taxon>Candidatus Brocadiia</taxon>
        <taxon>Candidatus Brocadiales</taxon>
        <taxon>Candidatus Brocadiaceae</taxon>
        <taxon>Candidatus Brocadia</taxon>
    </lineage>
</organism>
<dbReference type="EMBL" id="MJUW02000010">
    <property type="protein sequence ID" value="OQD47008.1"/>
    <property type="molecule type" value="Genomic_DNA"/>
</dbReference>
<sequence>MTKKEYAERNIGMTFDFIRQIIDHPEIIDTIPDNAELDFIDKNMPIKTKGRGGKRNIVRYKVERAFELVKE</sequence>
<dbReference type="RefSeq" id="WP_070065839.1">
    <property type="nucleotide sequence ID" value="NZ_MJUW02000010.1"/>
</dbReference>
<comment type="caution">
    <text evidence="1">The sequence shown here is derived from an EMBL/GenBank/DDBJ whole genome shotgun (WGS) entry which is preliminary data.</text>
</comment>